<name>A0ABR2N1R5_9ASPA</name>
<evidence type="ECO:0000313" key="2">
    <source>
        <dbReference type="EMBL" id="KAK8970367.1"/>
    </source>
</evidence>
<gene>
    <name evidence="2" type="ORF">KSP40_PGU009825</name>
</gene>
<reference evidence="2 3" key="1">
    <citation type="journal article" date="2022" name="Nat. Plants">
        <title>Genomes of leafy and leafless Platanthera orchids illuminate the evolution of mycoheterotrophy.</title>
        <authorList>
            <person name="Li M.H."/>
            <person name="Liu K.W."/>
            <person name="Li Z."/>
            <person name="Lu H.C."/>
            <person name="Ye Q.L."/>
            <person name="Zhang D."/>
            <person name="Wang J.Y."/>
            <person name="Li Y.F."/>
            <person name="Zhong Z.M."/>
            <person name="Liu X."/>
            <person name="Yu X."/>
            <person name="Liu D.K."/>
            <person name="Tu X.D."/>
            <person name="Liu B."/>
            <person name="Hao Y."/>
            <person name="Liao X.Y."/>
            <person name="Jiang Y.T."/>
            <person name="Sun W.H."/>
            <person name="Chen J."/>
            <person name="Chen Y.Q."/>
            <person name="Ai Y."/>
            <person name="Zhai J.W."/>
            <person name="Wu S.S."/>
            <person name="Zhou Z."/>
            <person name="Hsiao Y.Y."/>
            <person name="Wu W.L."/>
            <person name="Chen Y.Y."/>
            <person name="Lin Y.F."/>
            <person name="Hsu J.L."/>
            <person name="Li C.Y."/>
            <person name="Wang Z.W."/>
            <person name="Zhao X."/>
            <person name="Zhong W.Y."/>
            <person name="Ma X.K."/>
            <person name="Ma L."/>
            <person name="Huang J."/>
            <person name="Chen G.Z."/>
            <person name="Huang M.Z."/>
            <person name="Huang L."/>
            <person name="Peng D.H."/>
            <person name="Luo Y.B."/>
            <person name="Zou S.Q."/>
            <person name="Chen S.P."/>
            <person name="Lan S."/>
            <person name="Tsai W.C."/>
            <person name="Van de Peer Y."/>
            <person name="Liu Z.J."/>
        </authorList>
    </citation>
    <scope>NUCLEOTIDE SEQUENCE [LARGE SCALE GENOMIC DNA]</scope>
    <source>
        <strain evidence="2">Lor288</strain>
    </source>
</reference>
<evidence type="ECO:0000256" key="1">
    <source>
        <dbReference type="SAM" id="MobiDB-lite"/>
    </source>
</evidence>
<feature type="region of interest" description="Disordered" evidence="1">
    <location>
        <begin position="1"/>
        <end position="23"/>
    </location>
</feature>
<dbReference type="Proteomes" id="UP001412067">
    <property type="component" value="Unassembled WGS sequence"/>
</dbReference>
<evidence type="ECO:0000313" key="3">
    <source>
        <dbReference type="Proteomes" id="UP001412067"/>
    </source>
</evidence>
<feature type="compositionally biased region" description="Polar residues" evidence="1">
    <location>
        <begin position="7"/>
        <end position="17"/>
    </location>
</feature>
<accession>A0ABR2N1R5</accession>
<proteinExistence type="predicted"/>
<organism evidence="2 3">
    <name type="scientific">Platanthera guangdongensis</name>
    <dbReference type="NCBI Taxonomy" id="2320717"/>
    <lineage>
        <taxon>Eukaryota</taxon>
        <taxon>Viridiplantae</taxon>
        <taxon>Streptophyta</taxon>
        <taxon>Embryophyta</taxon>
        <taxon>Tracheophyta</taxon>
        <taxon>Spermatophyta</taxon>
        <taxon>Magnoliopsida</taxon>
        <taxon>Liliopsida</taxon>
        <taxon>Asparagales</taxon>
        <taxon>Orchidaceae</taxon>
        <taxon>Orchidoideae</taxon>
        <taxon>Orchideae</taxon>
        <taxon>Orchidinae</taxon>
        <taxon>Platanthera</taxon>
    </lineage>
</organism>
<dbReference type="EMBL" id="JBBWWR010000002">
    <property type="protein sequence ID" value="KAK8970367.1"/>
    <property type="molecule type" value="Genomic_DNA"/>
</dbReference>
<protein>
    <submittedName>
        <fullName evidence="2">Uncharacterized protein</fullName>
    </submittedName>
</protein>
<keyword evidence="3" id="KW-1185">Reference proteome</keyword>
<sequence>MEPIESADSSPPKTVSASPDADPLAWTRRDARFVKDVPTITPVAYPSRVAPLPEDRVETPKYAEGDAEHGDLRNEARKIRSDAGVRSYLGLMEEEIIPFPTLIKIDKRPTEVPMDLTTAIRKVKVSEFLFWAIIDCVHSFAKETPQRWATYVGASFAVAAKLPLLLVAAPELLPTC</sequence>
<comment type="caution">
    <text evidence="2">The sequence shown here is derived from an EMBL/GenBank/DDBJ whole genome shotgun (WGS) entry which is preliminary data.</text>
</comment>